<dbReference type="Pfam" id="PF13966">
    <property type="entry name" value="zf-RVT"/>
    <property type="match status" value="1"/>
</dbReference>
<dbReference type="AlphaFoldDB" id="A0A803NFE9"/>
<evidence type="ECO:0000259" key="1">
    <source>
        <dbReference type="Pfam" id="PF13966"/>
    </source>
</evidence>
<name>A0A803NFE9_CANSA</name>
<feature type="domain" description="Reverse transcriptase zinc-binding" evidence="1">
    <location>
        <begin position="131"/>
        <end position="201"/>
    </location>
</feature>
<proteinExistence type="predicted"/>
<organism evidence="2 3">
    <name type="scientific">Cannabis sativa</name>
    <name type="common">Hemp</name>
    <name type="synonym">Marijuana</name>
    <dbReference type="NCBI Taxonomy" id="3483"/>
    <lineage>
        <taxon>Eukaryota</taxon>
        <taxon>Viridiplantae</taxon>
        <taxon>Streptophyta</taxon>
        <taxon>Embryophyta</taxon>
        <taxon>Tracheophyta</taxon>
        <taxon>Spermatophyta</taxon>
        <taxon>Magnoliopsida</taxon>
        <taxon>eudicotyledons</taxon>
        <taxon>Gunneridae</taxon>
        <taxon>Pentapetalae</taxon>
        <taxon>rosids</taxon>
        <taxon>fabids</taxon>
        <taxon>Rosales</taxon>
        <taxon>Cannabaceae</taxon>
        <taxon>Cannabis</taxon>
    </lineage>
</organism>
<dbReference type="InterPro" id="IPR026960">
    <property type="entry name" value="RVT-Znf"/>
</dbReference>
<sequence>MSIFTLPNKVIAAIDRRCREFLWGTTGNRSKLHFPSWEKVCLLKKYGGVGFREGKKWNKALMAKFLWAIARKQDSLWVKWINSIYLKGQNVWSYPIKQDVSWYFKKLMKIRSSTDEISILLAEKGGKFCAKLFYNLQVEAQEVKYSRAVWNKLIVPKHIFIFWQACNVQLLTRDHLSKFLSLPSTLCPVCENDIETYTHTFYLIVCLPGKR</sequence>
<reference evidence="2" key="2">
    <citation type="submission" date="2021-03" db="UniProtKB">
        <authorList>
            <consortium name="EnsemblPlants"/>
        </authorList>
    </citation>
    <scope>IDENTIFICATION</scope>
</reference>
<dbReference type="PANTHER" id="PTHR33116">
    <property type="entry name" value="REVERSE TRANSCRIPTASE ZINC-BINDING DOMAIN-CONTAINING PROTEIN-RELATED-RELATED"/>
    <property type="match status" value="1"/>
</dbReference>
<keyword evidence="3" id="KW-1185">Reference proteome</keyword>
<protein>
    <recommendedName>
        <fullName evidence="1">Reverse transcriptase zinc-binding domain-containing protein</fullName>
    </recommendedName>
</protein>
<dbReference type="Gramene" id="evm.model.01.1051">
    <property type="protein sequence ID" value="cds.evm.model.01.1051"/>
    <property type="gene ID" value="evm.TU.01.1051"/>
</dbReference>
<evidence type="ECO:0000313" key="2">
    <source>
        <dbReference type="EnsemblPlants" id="cds.evm.model.01.1051"/>
    </source>
</evidence>
<dbReference type="PANTHER" id="PTHR33116:SF80">
    <property type="entry name" value="REVERSE TRANSCRIPTASE ZINC-BINDING DOMAIN-CONTAINING PROTEIN"/>
    <property type="match status" value="1"/>
</dbReference>
<reference evidence="2" key="1">
    <citation type="submission" date="2018-11" db="EMBL/GenBank/DDBJ databases">
        <authorList>
            <person name="Grassa J C."/>
        </authorList>
    </citation>
    <scope>NUCLEOTIDE SEQUENCE [LARGE SCALE GENOMIC DNA]</scope>
</reference>
<dbReference type="EnsemblPlants" id="evm.model.01.1051">
    <property type="protein sequence ID" value="cds.evm.model.01.1051"/>
    <property type="gene ID" value="evm.TU.01.1051"/>
</dbReference>
<dbReference type="Proteomes" id="UP000596661">
    <property type="component" value="Chromosome 1"/>
</dbReference>
<accession>A0A803NFE9</accession>
<evidence type="ECO:0000313" key="3">
    <source>
        <dbReference type="Proteomes" id="UP000596661"/>
    </source>
</evidence>
<dbReference type="OMA" id="WRRITCN"/>
<dbReference type="EMBL" id="UZAU01000019">
    <property type="status" value="NOT_ANNOTATED_CDS"/>
    <property type="molecule type" value="Genomic_DNA"/>
</dbReference>